<name>A0A927FBQ9_9BACT</name>
<keyword evidence="4" id="KW-1185">Reference proteome</keyword>
<protein>
    <submittedName>
        <fullName evidence="3">EutN/CcmL family microcompartment protein</fullName>
    </submittedName>
</protein>
<dbReference type="PANTHER" id="PTHR36539:SF1">
    <property type="entry name" value="BACTERIAL MICROCOMPARTMENT SHELL VERTEX PROTEIN EUTN"/>
    <property type="match status" value="1"/>
</dbReference>
<dbReference type="Proteomes" id="UP000622317">
    <property type="component" value="Unassembled WGS sequence"/>
</dbReference>
<dbReference type="RefSeq" id="WP_191619004.1">
    <property type="nucleotide sequence ID" value="NZ_JACYFG010000051.1"/>
</dbReference>
<keyword evidence="2" id="KW-1283">Bacterial microcompartment</keyword>
<comment type="subcellular location">
    <subcellularLocation>
        <location evidence="1">Bacterial microcompartment</location>
    </subcellularLocation>
</comment>
<dbReference type="Pfam" id="PF03319">
    <property type="entry name" value="EutN_CcmL"/>
    <property type="match status" value="1"/>
</dbReference>
<evidence type="ECO:0000256" key="2">
    <source>
        <dbReference type="ARBA" id="ARBA00024446"/>
    </source>
</evidence>
<proteinExistence type="predicted"/>
<dbReference type="PROSITE" id="PS51932">
    <property type="entry name" value="BMV"/>
    <property type="match status" value="1"/>
</dbReference>
<dbReference type="AlphaFoldDB" id="A0A927FBQ9"/>
<dbReference type="GO" id="GO:0031469">
    <property type="term" value="C:bacterial microcompartment"/>
    <property type="evidence" value="ECO:0007669"/>
    <property type="project" value="UniProtKB-SubCell"/>
</dbReference>
<dbReference type="CDD" id="cd01614">
    <property type="entry name" value="EutN_CcmL"/>
    <property type="match status" value="1"/>
</dbReference>
<dbReference type="InterPro" id="IPR004992">
    <property type="entry name" value="EutN_CcmL"/>
</dbReference>
<dbReference type="InterPro" id="IPR036677">
    <property type="entry name" value="EutN_CcmL_sf"/>
</dbReference>
<accession>A0A927FBQ9</accession>
<dbReference type="SUPFAM" id="SSF159133">
    <property type="entry name" value="EutN/CcmL-like"/>
    <property type="match status" value="1"/>
</dbReference>
<dbReference type="Gene3D" id="2.40.50.220">
    <property type="entry name" value="EutN/Ccml"/>
    <property type="match status" value="1"/>
</dbReference>
<dbReference type="EMBL" id="JACYFG010000051">
    <property type="protein sequence ID" value="MBD5781929.1"/>
    <property type="molecule type" value="Genomic_DNA"/>
</dbReference>
<evidence type="ECO:0000313" key="4">
    <source>
        <dbReference type="Proteomes" id="UP000622317"/>
    </source>
</evidence>
<organism evidence="3 4">
    <name type="scientific">Pelagicoccus enzymogenes</name>
    <dbReference type="NCBI Taxonomy" id="2773457"/>
    <lineage>
        <taxon>Bacteria</taxon>
        <taxon>Pseudomonadati</taxon>
        <taxon>Verrucomicrobiota</taxon>
        <taxon>Opitutia</taxon>
        <taxon>Puniceicoccales</taxon>
        <taxon>Pelagicoccaceae</taxon>
        <taxon>Pelagicoccus</taxon>
    </lineage>
</organism>
<gene>
    <name evidence="3" type="ORF">IEN85_20690</name>
</gene>
<reference evidence="3" key="1">
    <citation type="submission" date="2020-09" db="EMBL/GenBank/DDBJ databases">
        <title>Pelagicoccus enzymogenes sp. nov. with an EPS production, isolated from marine sediment.</title>
        <authorList>
            <person name="Feng X."/>
        </authorList>
    </citation>
    <scope>NUCLEOTIDE SEQUENCE</scope>
    <source>
        <strain evidence="3">NFK12</strain>
    </source>
</reference>
<evidence type="ECO:0000256" key="1">
    <source>
        <dbReference type="ARBA" id="ARBA00024322"/>
    </source>
</evidence>
<sequence>MFVAKVIGQVVSTKKEETLRGRRLAMLRPLLADPDNPKKFLEGSNTIVAIDTLGAGTGEVVLFVQGSSARQVDGLKSAPVDASIVGIVDSVSVLGEATYQSGSK</sequence>
<comment type="caution">
    <text evidence="3">The sequence shown here is derived from an EMBL/GenBank/DDBJ whole genome shotgun (WGS) entry which is preliminary data.</text>
</comment>
<dbReference type="PANTHER" id="PTHR36539">
    <property type="entry name" value="ETHANOLAMINE UTILIZATION PROTEIN EUTN"/>
    <property type="match status" value="1"/>
</dbReference>
<evidence type="ECO:0000313" key="3">
    <source>
        <dbReference type="EMBL" id="MBD5781929.1"/>
    </source>
</evidence>